<dbReference type="RefSeq" id="WP_354189695.1">
    <property type="nucleotide sequence ID" value="NZ_JBEPLI010000007.1"/>
</dbReference>
<protein>
    <submittedName>
        <fullName evidence="3">Uncharacterized protein YraI</fullName>
    </submittedName>
</protein>
<accession>A0ABV2HGY9</accession>
<feature type="chain" id="PRO_5046436033" evidence="1">
    <location>
        <begin position="23"/>
        <end position="106"/>
    </location>
</feature>
<keyword evidence="1" id="KW-0732">Signal</keyword>
<dbReference type="Proteomes" id="UP001549086">
    <property type="component" value="Unassembled WGS sequence"/>
</dbReference>
<evidence type="ECO:0000313" key="3">
    <source>
        <dbReference type="EMBL" id="MET3589825.1"/>
    </source>
</evidence>
<comment type="caution">
    <text evidence="3">The sequence shown here is derived from an EMBL/GenBank/DDBJ whole genome shotgun (WGS) entry which is preliminary data.</text>
</comment>
<evidence type="ECO:0000259" key="2">
    <source>
        <dbReference type="PROSITE" id="PS51781"/>
    </source>
</evidence>
<dbReference type="EMBL" id="JBEPLI010000007">
    <property type="protein sequence ID" value="MET3589825.1"/>
    <property type="molecule type" value="Genomic_DNA"/>
</dbReference>
<feature type="domain" description="SH3b" evidence="2">
    <location>
        <begin position="18"/>
        <end position="83"/>
    </location>
</feature>
<keyword evidence="4" id="KW-1185">Reference proteome</keyword>
<sequence>MKKLVVFFMLVPLFLPITESRAVDAFVTENLNFRTGPGTQYARCGLIPAGRLVFVKACKGNWCHVQYNTKTGWVSARYLSFKDANDLYHIYTIFSEKNHIRCDPSP</sequence>
<reference evidence="3 4" key="1">
    <citation type="submission" date="2024-06" db="EMBL/GenBank/DDBJ databases">
        <title>Genomic Encyclopedia of Type Strains, Phase IV (KMG-IV): sequencing the most valuable type-strain genomes for metagenomic binning, comparative biology and taxonomic classification.</title>
        <authorList>
            <person name="Goeker M."/>
        </authorList>
    </citation>
    <scope>NUCLEOTIDE SEQUENCE [LARGE SCALE GENOMIC DNA]</scope>
    <source>
        <strain evidence="3 4">DSM 23649</strain>
    </source>
</reference>
<dbReference type="Pfam" id="PF08239">
    <property type="entry name" value="SH3_3"/>
    <property type="match status" value="1"/>
</dbReference>
<dbReference type="InterPro" id="IPR003646">
    <property type="entry name" value="SH3-like_bac-type"/>
</dbReference>
<gene>
    <name evidence="3" type="ORF">ABID23_000912</name>
</gene>
<dbReference type="PROSITE" id="PS51781">
    <property type="entry name" value="SH3B"/>
    <property type="match status" value="1"/>
</dbReference>
<dbReference type="Gene3D" id="2.30.30.40">
    <property type="entry name" value="SH3 Domains"/>
    <property type="match status" value="1"/>
</dbReference>
<proteinExistence type="predicted"/>
<evidence type="ECO:0000313" key="4">
    <source>
        <dbReference type="Proteomes" id="UP001549086"/>
    </source>
</evidence>
<evidence type="ECO:0000256" key="1">
    <source>
        <dbReference type="SAM" id="SignalP"/>
    </source>
</evidence>
<feature type="signal peptide" evidence="1">
    <location>
        <begin position="1"/>
        <end position="22"/>
    </location>
</feature>
<name>A0ABV2HGY9_9HYPH</name>
<organism evidence="3 4">
    <name type="scientific">Bartonella silvatica</name>
    <dbReference type="NCBI Taxonomy" id="357760"/>
    <lineage>
        <taxon>Bacteria</taxon>
        <taxon>Pseudomonadati</taxon>
        <taxon>Pseudomonadota</taxon>
        <taxon>Alphaproteobacteria</taxon>
        <taxon>Hyphomicrobiales</taxon>
        <taxon>Bartonellaceae</taxon>
        <taxon>Bartonella</taxon>
    </lineage>
</organism>